<evidence type="ECO:0000256" key="8">
    <source>
        <dbReference type="ARBA" id="ARBA00022840"/>
    </source>
</evidence>
<dbReference type="SUPFAM" id="SSF52540">
    <property type="entry name" value="P-loop containing nucleoside triphosphate hydrolases"/>
    <property type="match status" value="2"/>
</dbReference>
<dbReference type="RefSeq" id="WP_061073734.1">
    <property type="nucleotide sequence ID" value="NZ_CP014060.2"/>
</dbReference>
<evidence type="ECO:0000256" key="1">
    <source>
        <dbReference type="ARBA" id="ARBA00004202"/>
    </source>
</evidence>
<name>A0A0X8P3V8_ALCXX</name>
<evidence type="ECO:0000256" key="5">
    <source>
        <dbReference type="ARBA" id="ARBA00022597"/>
    </source>
</evidence>
<dbReference type="NCBIfam" id="NF010069">
    <property type="entry name" value="PRK13549.1"/>
    <property type="match status" value="1"/>
</dbReference>
<dbReference type="SMART" id="SM00382">
    <property type="entry name" value="AAA"/>
    <property type="match status" value="2"/>
</dbReference>
<evidence type="ECO:0000256" key="3">
    <source>
        <dbReference type="ARBA" id="ARBA00022475"/>
    </source>
</evidence>
<dbReference type="InterPro" id="IPR027417">
    <property type="entry name" value="P-loop_NTPase"/>
</dbReference>
<evidence type="ECO:0000256" key="9">
    <source>
        <dbReference type="ARBA" id="ARBA00022967"/>
    </source>
</evidence>
<dbReference type="PROSITE" id="PS00211">
    <property type="entry name" value="ABC_TRANSPORTER_1"/>
    <property type="match status" value="1"/>
</dbReference>
<keyword evidence="10" id="KW-0472">Membrane</keyword>
<keyword evidence="6" id="KW-0677">Repeat</keyword>
<dbReference type="Pfam" id="PF00005">
    <property type="entry name" value="ABC_tran"/>
    <property type="match status" value="2"/>
</dbReference>
<protein>
    <submittedName>
        <fullName evidence="12">Xylose ABC transporter ATP-binding protein</fullName>
    </submittedName>
</protein>
<gene>
    <name evidence="12" type="ORF">AL504_26735</name>
</gene>
<dbReference type="GO" id="GO:0015614">
    <property type="term" value="F:ABC-type D-xylose transporter activity"/>
    <property type="evidence" value="ECO:0007669"/>
    <property type="project" value="InterPro"/>
</dbReference>
<proteinExistence type="predicted"/>
<dbReference type="InterPro" id="IPR017871">
    <property type="entry name" value="ABC_transporter-like_CS"/>
</dbReference>
<dbReference type="PANTHER" id="PTHR43790">
    <property type="entry name" value="CARBOHYDRATE TRANSPORT ATP-BINDING PROTEIN MG119-RELATED"/>
    <property type="match status" value="1"/>
</dbReference>
<evidence type="ECO:0000313" key="13">
    <source>
        <dbReference type="Proteomes" id="UP000060602"/>
    </source>
</evidence>
<keyword evidence="5" id="KW-0762">Sugar transport</keyword>
<evidence type="ECO:0000256" key="7">
    <source>
        <dbReference type="ARBA" id="ARBA00022741"/>
    </source>
</evidence>
<organism evidence="12 13">
    <name type="scientific">Alcaligenes xylosoxydans xylosoxydans</name>
    <name type="common">Achromobacter xylosoxidans</name>
    <dbReference type="NCBI Taxonomy" id="85698"/>
    <lineage>
        <taxon>Bacteria</taxon>
        <taxon>Pseudomonadati</taxon>
        <taxon>Pseudomonadota</taxon>
        <taxon>Betaproteobacteria</taxon>
        <taxon>Burkholderiales</taxon>
        <taxon>Alcaligenaceae</taxon>
        <taxon>Achromobacter</taxon>
    </lineage>
</organism>
<comment type="subcellular location">
    <subcellularLocation>
        <location evidence="1">Cell membrane</location>
        <topology evidence="1">Peripheral membrane protein</topology>
    </subcellularLocation>
</comment>
<keyword evidence="9" id="KW-1278">Translocase</keyword>
<evidence type="ECO:0000259" key="11">
    <source>
        <dbReference type="PROSITE" id="PS50893"/>
    </source>
</evidence>
<sequence>MEQQQPLFEMRGIVKEFAGVRALSGVSLSVRPGECLGLCGENGAGKSTLMKVLSGVYPHGSYQGQILWEGRELRARSTRDSEDAGIVILHQELMLVQQLSVTENIFLGNEMRLPGGRMDYPSMHRRAAELLARLKLTDVNVAAPVMNYGNGHQQLFEIAKALAKQARLLIFDEPTSSLSAKEIEVLLAIIEDLKRAGVACIYISHKLDEVKRVCDTITVIRDGQHIATQPAAALDEDGIIGLMVGRALESRFPRTERQPGAVVLQASGVTCWDVTNPRRKRVDDAALQVRAGEILGIAGLVGAGRTELVSAIYGAYAGRYQAQVQVAGQPVRIASPAEAIAHGLCLVPEDRKRHGIVPLMSVAENITLASLADHARATRVDGDSELATVEREIARLRIKTASPGLPVASLSGGNQQKVVLAKMALKQPKVLILDEPTRGVDIGAKYDIYKMIFDLADRGVAIIMVSSELPEILGMSDRVLVMNAGRIAGDFPIQGLTPERVLAAALNTDPLRHAA</sequence>
<feature type="domain" description="ABC transporter" evidence="11">
    <location>
        <begin position="264"/>
        <end position="509"/>
    </location>
</feature>
<dbReference type="CDD" id="cd03215">
    <property type="entry name" value="ABC_Carb_Monos_II"/>
    <property type="match status" value="1"/>
</dbReference>
<dbReference type="AlphaFoldDB" id="A0A0X8P3V8"/>
<keyword evidence="3" id="KW-1003">Cell membrane</keyword>
<dbReference type="NCBIfam" id="TIGR02633">
    <property type="entry name" value="xylG"/>
    <property type="match status" value="1"/>
</dbReference>
<dbReference type="CDD" id="cd03216">
    <property type="entry name" value="ABC_Carb_Monos_I"/>
    <property type="match status" value="1"/>
</dbReference>
<dbReference type="GO" id="GO:0005886">
    <property type="term" value="C:plasma membrane"/>
    <property type="evidence" value="ECO:0007669"/>
    <property type="project" value="UniProtKB-SubCell"/>
</dbReference>
<dbReference type="InterPro" id="IPR013455">
    <property type="entry name" value="ABC_transptr_XylG"/>
</dbReference>
<dbReference type="GO" id="GO:0016887">
    <property type="term" value="F:ATP hydrolysis activity"/>
    <property type="evidence" value="ECO:0007669"/>
    <property type="project" value="InterPro"/>
</dbReference>
<accession>A0A0X8P3V8</accession>
<evidence type="ECO:0000256" key="4">
    <source>
        <dbReference type="ARBA" id="ARBA00022519"/>
    </source>
</evidence>
<dbReference type="FunFam" id="3.40.50.300:FF:000127">
    <property type="entry name" value="Ribose import ATP-binding protein RbsA"/>
    <property type="match status" value="1"/>
</dbReference>
<dbReference type="PROSITE" id="PS50893">
    <property type="entry name" value="ABC_TRANSPORTER_2"/>
    <property type="match status" value="2"/>
</dbReference>
<dbReference type="EMBL" id="CP014060">
    <property type="protein sequence ID" value="AMG39294.1"/>
    <property type="molecule type" value="Genomic_DNA"/>
</dbReference>
<dbReference type="PANTHER" id="PTHR43790:SF1">
    <property type="entry name" value="XYLOSE IMPORT ATP-BINDING PROTEIN XYLG"/>
    <property type="match status" value="1"/>
</dbReference>
<feature type="domain" description="ABC transporter" evidence="11">
    <location>
        <begin position="8"/>
        <end position="247"/>
    </location>
</feature>
<reference evidence="13" key="1">
    <citation type="submission" date="2015-12" db="EMBL/GenBank/DDBJ databases">
        <title>FDA dAtabase for Regulatory Grade micrObial Sequences (FDA-ARGOS): Supporting development and validation of Infectious Disease Dx tests.</title>
        <authorList>
            <person name="Case J."/>
            <person name="Tallon L."/>
            <person name="Sadzewicz L."/>
            <person name="Sengamalay N."/>
            <person name="Ott S."/>
            <person name="Godinez A."/>
            <person name="Nagaraj S."/>
            <person name="Nadendla S."/>
            <person name="Sichtig H."/>
        </authorList>
    </citation>
    <scope>NUCLEOTIDE SEQUENCE [LARGE SCALE GENOMIC DNA]</scope>
    <source>
        <strain evidence="13">FDAARGOS_147</strain>
    </source>
</reference>
<evidence type="ECO:0000256" key="2">
    <source>
        <dbReference type="ARBA" id="ARBA00022448"/>
    </source>
</evidence>
<dbReference type="Gene3D" id="3.40.50.300">
    <property type="entry name" value="P-loop containing nucleotide triphosphate hydrolases"/>
    <property type="match status" value="2"/>
</dbReference>
<keyword evidence="7" id="KW-0547">Nucleotide-binding</keyword>
<dbReference type="InterPro" id="IPR003593">
    <property type="entry name" value="AAA+_ATPase"/>
</dbReference>
<evidence type="ECO:0000256" key="6">
    <source>
        <dbReference type="ARBA" id="ARBA00022737"/>
    </source>
</evidence>
<keyword evidence="2" id="KW-0813">Transport</keyword>
<evidence type="ECO:0000256" key="10">
    <source>
        <dbReference type="ARBA" id="ARBA00023136"/>
    </source>
</evidence>
<dbReference type="Proteomes" id="UP000060602">
    <property type="component" value="Chromosome"/>
</dbReference>
<dbReference type="GO" id="GO:0005524">
    <property type="term" value="F:ATP binding"/>
    <property type="evidence" value="ECO:0007669"/>
    <property type="project" value="UniProtKB-KW"/>
</dbReference>
<keyword evidence="4" id="KW-0997">Cell inner membrane</keyword>
<dbReference type="InterPro" id="IPR050107">
    <property type="entry name" value="ABC_carbohydrate_import_ATPase"/>
</dbReference>
<dbReference type="InterPro" id="IPR003439">
    <property type="entry name" value="ABC_transporter-like_ATP-bd"/>
</dbReference>
<evidence type="ECO:0000313" key="12">
    <source>
        <dbReference type="EMBL" id="AMG39294.1"/>
    </source>
</evidence>
<keyword evidence="8 12" id="KW-0067">ATP-binding</keyword>